<comment type="subcellular location">
    <subcellularLocation>
        <location evidence="1">Cell membrane</location>
        <topology evidence="1">Multi-pass membrane protein</topology>
    </subcellularLocation>
</comment>
<dbReference type="Proteomes" id="UP000790580">
    <property type="component" value="Unassembled WGS sequence"/>
</dbReference>
<feature type="transmembrane region" description="Helical" evidence="6">
    <location>
        <begin position="430"/>
        <end position="454"/>
    </location>
</feature>
<keyword evidence="4 6" id="KW-1133">Transmembrane helix</keyword>
<feature type="transmembrane region" description="Helical" evidence="6">
    <location>
        <begin position="169"/>
        <end position="187"/>
    </location>
</feature>
<evidence type="ECO:0000256" key="2">
    <source>
        <dbReference type="ARBA" id="ARBA00022475"/>
    </source>
</evidence>
<reference evidence="7 8" key="1">
    <citation type="submission" date="2021-06" db="EMBL/GenBank/DDBJ databases">
        <title>Bacillus sp. RD4P76, an endophyte from a halophyte.</title>
        <authorList>
            <person name="Sun J.-Q."/>
        </authorList>
    </citation>
    <scope>NUCLEOTIDE SEQUENCE [LARGE SCALE GENOMIC DNA]</scope>
    <source>
        <strain evidence="7 8">JCM 17098</strain>
    </source>
</reference>
<feature type="transmembrane region" description="Helical" evidence="6">
    <location>
        <begin position="376"/>
        <end position="397"/>
    </location>
</feature>
<feature type="transmembrane region" description="Helical" evidence="6">
    <location>
        <begin position="338"/>
        <end position="356"/>
    </location>
</feature>
<gene>
    <name evidence="7" type="ORF">KS407_13090</name>
</gene>
<name>A0ABS6JYU8_9BACI</name>
<proteinExistence type="predicted"/>
<evidence type="ECO:0000313" key="8">
    <source>
        <dbReference type="Proteomes" id="UP000790580"/>
    </source>
</evidence>
<evidence type="ECO:0000256" key="5">
    <source>
        <dbReference type="ARBA" id="ARBA00023136"/>
    </source>
</evidence>
<protein>
    <submittedName>
        <fullName evidence="7">Polysaccharide biosynthesis protein</fullName>
    </submittedName>
</protein>
<feature type="transmembrane region" description="Helical" evidence="6">
    <location>
        <begin position="497"/>
        <end position="517"/>
    </location>
</feature>
<dbReference type="EMBL" id="JAHQCR010000051">
    <property type="protein sequence ID" value="MBU9722367.1"/>
    <property type="molecule type" value="Genomic_DNA"/>
</dbReference>
<dbReference type="InterPro" id="IPR050833">
    <property type="entry name" value="Poly_Biosynth_Transport"/>
</dbReference>
<dbReference type="InterPro" id="IPR024923">
    <property type="entry name" value="PG_synth_SpoVB"/>
</dbReference>
<organism evidence="7 8">
    <name type="scientific">Evansella alkalicola</name>
    <dbReference type="NCBI Taxonomy" id="745819"/>
    <lineage>
        <taxon>Bacteria</taxon>
        <taxon>Bacillati</taxon>
        <taxon>Bacillota</taxon>
        <taxon>Bacilli</taxon>
        <taxon>Bacillales</taxon>
        <taxon>Bacillaceae</taxon>
        <taxon>Evansella</taxon>
    </lineage>
</organism>
<evidence type="ECO:0000256" key="1">
    <source>
        <dbReference type="ARBA" id="ARBA00004651"/>
    </source>
</evidence>
<feature type="transmembrane region" description="Helical" evidence="6">
    <location>
        <begin position="404"/>
        <end position="424"/>
    </location>
</feature>
<dbReference type="CDD" id="cd13124">
    <property type="entry name" value="MATE_SpoVB_like"/>
    <property type="match status" value="1"/>
</dbReference>
<dbReference type="InterPro" id="IPR002797">
    <property type="entry name" value="Polysacc_synth"/>
</dbReference>
<feature type="transmembrane region" description="Helical" evidence="6">
    <location>
        <begin position="12"/>
        <end position="30"/>
    </location>
</feature>
<dbReference type="Pfam" id="PF01943">
    <property type="entry name" value="Polysacc_synt"/>
    <property type="match status" value="1"/>
</dbReference>
<dbReference type="PIRSF" id="PIRSF038958">
    <property type="entry name" value="PG_synth_SpoVB"/>
    <property type="match status" value="1"/>
</dbReference>
<feature type="transmembrane region" description="Helical" evidence="6">
    <location>
        <begin position="193"/>
        <end position="218"/>
    </location>
</feature>
<evidence type="ECO:0000256" key="3">
    <source>
        <dbReference type="ARBA" id="ARBA00022692"/>
    </source>
</evidence>
<sequence>MLDKNLLRGTAILTASIFISKILGIIYIFPFQAMVGLEGLALYTYGYNPYTIFLSLSTLGIPIAISKFISKYNALEDHQTVQRLFRSGIIVMSITGLVAFSLLFFLAEPIARQFLNTDDLGSNSISDAVFTIRMVSTALLIIPIMASIRGYFQGFGMMGPTAISQVIEQLVRIVFILVLSFLILEVWNGEISSAVGVAMFGAFVGAAGALIVLILYYVKNKDSLIKMNETAPAKEKIPLKKMYKELLSYALPISFVGLAIPLYQWIDLTSFNSAMTQVGYAMEEAEMYLGAFTQAVHKLILIPVSIATAMSLTIIPTVTKAFTTKDYDTLQKQITQTFQIILFFALPASAGLILLSDSAYGSLYSLSDIQIGGELLRYYAPVAILFSLFAVCTSLLQGIDRQKFSVIALFVGLLFKYLFNTPFITWFGPIGAVLATGVGYSLSLGIILWTIGKYGPYNYKFILKRLLLIGMFTAIMGIVVILIRNGLGIFLPLETKVNAFTILIVSTTAGLAAYMFLTIRSGLAGQILGQRFNFLKKKKQRATQ</sequence>
<accession>A0ABS6JYU8</accession>
<feature type="transmembrane region" description="Helical" evidence="6">
    <location>
        <begin position="89"/>
        <end position="110"/>
    </location>
</feature>
<keyword evidence="2" id="KW-1003">Cell membrane</keyword>
<evidence type="ECO:0000256" key="6">
    <source>
        <dbReference type="SAM" id="Phobius"/>
    </source>
</evidence>
<comment type="caution">
    <text evidence="7">The sequence shown here is derived from an EMBL/GenBank/DDBJ whole genome shotgun (WGS) entry which is preliminary data.</text>
</comment>
<keyword evidence="8" id="KW-1185">Reference proteome</keyword>
<feature type="transmembrane region" description="Helical" evidence="6">
    <location>
        <begin position="130"/>
        <end position="148"/>
    </location>
</feature>
<feature type="transmembrane region" description="Helical" evidence="6">
    <location>
        <begin position="50"/>
        <end position="69"/>
    </location>
</feature>
<feature type="transmembrane region" description="Helical" evidence="6">
    <location>
        <begin position="466"/>
        <end position="491"/>
    </location>
</feature>
<feature type="transmembrane region" description="Helical" evidence="6">
    <location>
        <begin position="299"/>
        <end position="318"/>
    </location>
</feature>
<keyword evidence="3 6" id="KW-0812">Transmembrane</keyword>
<feature type="transmembrane region" description="Helical" evidence="6">
    <location>
        <begin position="246"/>
        <end position="266"/>
    </location>
</feature>
<evidence type="ECO:0000313" key="7">
    <source>
        <dbReference type="EMBL" id="MBU9722367.1"/>
    </source>
</evidence>
<dbReference type="PANTHER" id="PTHR30250">
    <property type="entry name" value="PST FAMILY PREDICTED COLANIC ACID TRANSPORTER"/>
    <property type="match status" value="1"/>
</dbReference>
<keyword evidence="5 6" id="KW-0472">Membrane</keyword>
<dbReference type="PANTHER" id="PTHR30250:SF21">
    <property type="entry name" value="LIPID II FLIPPASE MURJ"/>
    <property type="match status" value="1"/>
</dbReference>
<evidence type="ECO:0000256" key="4">
    <source>
        <dbReference type="ARBA" id="ARBA00022989"/>
    </source>
</evidence>